<dbReference type="EMBL" id="UINC01011235">
    <property type="protein sequence ID" value="SVA49675.1"/>
    <property type="molecule type" value="Genomic_DNA"/>
</dbReference>
<dbReference type="Gene3D" id="3.40.630.10">
    <property type="entry name" value="Zn peptidases"/>
    <property type="match status" value="1"/>
</dbReference>
<dbReference type="GO" id="GO:0016787">
    <property type="term" value="F:hydrolase activity"/>
    <property type="evidence" value="ECO:0007669"/>
    <property type="project" value="InterPro"/>
</dbReference>
<dbReference type="InterPro" id="IPR002933">
    <property type="entry name" value="Peptidase_M20"/>
</dbReference>
<evidence type="ECO:0008006" key="2">
    <source>
        <dbReference type="Google" id="ProtNLM"/>
    </source>
</evidence>
<dbReference type="AlphaFoldDB" id="A0A381WAZ5"/>
<organism evidence="1">
    <name type="scientific">marine metagenome</name>
    <dbReference type="NCBI Taxonomy" id="408172"/>
    <lineage>
        <taxon>unclassified sequences</taxon>
        <taxon>metagenomes</taxon>
        <taxon>ecological metagenomes</taxon>
    </lineage>
</organism>
<dbReference type="Pfam" id="PF01546">
    <property type="entry name" value="Peptidase_M20"/>
    <property type="match status" value="1"/>
</dbReference>
<dbReference type="SUPFAM" id="SSF53187">
    <property type="entry name" value="Zn-dependent exopeptidases"/>
    <property type="match status" value="1"/>
</dbReference>
<evidence type="ECO:0000313" key="1">
    <source>
        <dbReference type="EMBL" id="SVA49675.1"/>
    </source>
</evidence>
<reference evidence="1" key="1">
    <citation type="submission" date="2018-05" db="EMBL/GenBank/DDBJ databases">
        <authorList>
            <person name="Lanie J.A."/>
            <person name="Ng W.-L."/>
            <person name="Kazmierczak K.M."/>
            <person name="Andrzejewski T.M."/>
            <person name="Davidsen T.M."/>
            <person name="Wayne K.J."/>
            <person name="Tettelin H."/>
            <person name="Glass J.I."/>
            <person name="Rusch D."/>
            <person name="Podicherti R."/>
            <person name="Tsui H.-C.T."/>
            <person name="Winkler M.E."/>
        </authorList>
    </citation>
    <scope>NUCLEOTIDE SEQUENCE</scope>
</reference>
<protein>
    <recommendedName>
        <fullName evidence="2">Peptidase M20 dimerisation domain-containing protein</fullName>
    </recommendedName>
</protein>
<sequence length="113" mass="12177">SLGDEWLSTHKPEIEWWGGRFESVSVDPHVGIATAVQESHRAVTDTEPKVTGVPYGSDMGLLVNHGDTPTVLYGPGDVRNAHRPDEFVPVDEVFNATKTLALTAMRFCGSASG</sequence>
<name>A0A381WAZ5_9ZZZZ</name>
<gene>
    <name evidence="1" type="ORF">METZ01_LOCUS102529</name>
</gene>
<feature type="non-terminal residue" evidence="1">
    <location>
        <position position="1"/>
    </location>
</feature>
<accession>A0A381WAZ5</accession>
<proteinExistence type="predicted"/>